<feature type="domain" description="HTH gntR-type" evidence="4">
    <location>
        <begin position="4"/>
        <end position="71"/>
    </location>
</feature>
<organism evidence="5 6">
    <name type="scientific">Kineobactrum salinum</name>
    <dbReference type="NCBI Taxonomy" id="2708301"/>
    <lineage>
        <taxon>Bacteria</taxon>
        <taxon>Pseudomonadati</taxon>
        <taxon>Pseudomonadota</taxon>
        <taxon>Gammaproteobacteria</taxon>
        <taxon>Cellvibrionales</taxon>
        <taxon>Halieaceae</taxon>
        <taxon>Kineobactrum</taxon>
    </lineage>
</organism>
<evidence type="ECO:0000256" key="2">
    <source>
        <dbReference type="ARBA" id="ARBA00023125"/>
    </source>
</evidence>
<evidence type="ECO:0000259" key="4">
    <source>
        <dbReference type="PROSITE" id="PS50949"/>
    </source>
</evidence>
<dbReference type="SUPFAM" id="SSF46785">
    <property type="entry name" value="Winged helix' DNA-binding domain"/>
    <property type="match status" value="1"/>
</dbReference>
<dbReference type="GO" id="GO:0003677">
    <property type="term" value="F:DNA binding"/>
    <property type="evidence" value="ECO:0007669"/>
    <property type="project" value="UniProtKB-KW"/>
</dbReference>
<gene>
    <name evidence="5" type="ORF">G3T16_11130</name>
</gene>
<keyword evidence="1" id="KW-0805">Transcription regulation</keyword>
<evidence type="ECO:0000256" key="3">
    <source>
        <dbReference type="ARBA" id="ARBA00023163"/>
    </source>
</evidence>
<keyword evidence="2" id="KW-0238">DNA-binding</keyword>
<proteinExistence type="predicted"/>
<keyword evidence="6" id="KW-1185">Reference proteome</keyword>
<dbReference type="SMART" id="SM00895">
    <property type="entry name" value="FCD"/>
    <property type="match status" value="1"/>
</dbReference>
<reference evidence="5 6" key="1">
    <citation type="submission" date="2020-02" db="EMBL/GenBank/DDBJ databases">
        <title>Genome sequencing for Kineobactrum sp. M2.</title>
        <authorList>
            <person name="Park S.-J."/>
        </authorList>
    </citation>
    <scope>NUCLEOTIDE SEQUENCE [LARGE SCALE GENOMIC DNA]</scope>
    <source>
        <strain evidence="5 6">M2</strain>
    </source>
</reference>
<dbReference type="PANTHER" id="PTHR43537:SF5">
    <property type="entry name" value="UXU OPERON TRANSCRIPTIONAL REGULATOR"/>
    <property type="match status" value="1"/>
</dbReference>
<sequence length="232" mass="25987">MTGMTATLRAYTRIREQILDGRLPQGSRVREGDMSALLALSRTPVREALKLLTAEGFLDSEPNKGVTVAIWSDVRVFDAYTVRATLEGLAASMAAHRATEETLRSLHAVCDSMDELLERGEIPVVERVSELNNSFHDLVVEAARNSVLAESIHRLSQVPAHRTFKNYSIEDLRRSFRQHRQLAKAITSRDSMEAEIAMKAHIMDARAHWASVRPDLVIDSECRLPKVRSING</sequence>
<evidence type="ECO:0000256" key="1">
    <source>
        <dbReference type="ARBA" id="ARBA00023015"/>
    </source>
</evidence>
<accession>A0A6C0U373</accession>
<dbReference type="InterPro" id="IPR036390">
    <property type="entry name" value="WH_DNA-bd_sf"/>
</dbReference>
<protein>
    <submittedName>
        <fullName evidence="5">GntR family transcriptional regulator</fullName>
    </submittedName>
</protein>
<dbReference type="RefSeq" id="WP_163495330.1">
    <property type="nucleotide sequence ID" value="NZ_CP048711.1"/>
</dbReference>
<evidence type="ECO:0000313" key="6">
    <source>
        <dbReference type="Proteomes" id="UP000477680"/>
    </source>
</evidence>
<keyword evidence="3" id="KW-0804">Transcription</keyword>
<dbReference type="InterPro" id="IPR000524">
    <property type="entry name" value="Tscrpt_reg_HTH_GntR"/>
</dbReference>
<dbReference type="SUPFAM" id="SSF48008">
    <property type="entry name" value="GntR ligand-binding domain-like"/>
    <property type="match status" value="1"/>
</dbReference>
<dbReference type="InterPro" id="IPR036388">
    <property type="entry name" value="WH-like_DNA-bd_sf"/>
</dbReference>
<dbReference type="GO" id="GO:0003700">
    <property type="term" value="F:DNA-binding transcription factor activity"/>
    <property type="evidence" value="ECO:0007669"/>
    <property type="project" value="InterPro"/>
</dbReference>
<dbReference type="PROSITE" id="PS50949">
    <property type="entry name" value="HTH_GNTR"/>
    <property type="match status" value="1"/>
</dbReference>
<dbReference type="Proteomes" id="UP000477680">
    <property type="component" value="Chromosome"/>
</dbReference>
<dbReference type="Pfam" id="PF07729">
    <property type="entry name" value="FCD"/>
    <property type="match status" value="1"/>
</dbReference>
<dbReference type="Pfam" id="PF00392">
    <property type="entry name" value="GntR"/>
    <property type="match status" value="1"/>
</dbReference>
<dbReference type="SMART" id="SM00345">
    <property type="entry name" value="HTH_GNTR"/>
    <property type="match status" value="1"/>
</dbReference>
<dbReference type="InterPro" id="IPR011711">
    <property type="entry name" value="GntR_C"/>
</dbReference>
<dbReference type="KEGG" id="kim:G3T16_11130"/>
<dbReference type="PANTHER" id="PTHR43537">
    <property type="entry name" value="TRANSCRIPTIONAL REGULATOR, GNTR FAMILY"/>
    <property type="match status" value="1"/>
</dbReference>
<dbReference type="Gene3D" id="1.10.10.10">
    <property type="entry name" value="Winged helix-like DNA-binding domain superfamily/Winged helix DNA-binding domain"/>
    <property type="match status" value="1"/>
</dbReference>
<dbReference type="Gene3D" id="1.20.120.530">
    <property type="entry name" value="GntR ligand-binding domain-like"/>
    <property type="match status" value="1"/>
</dbReference>
<evidence type="ECO:0000313" key="5">
    <source>
        <dbReference type="EMBL" id="QIB65889.1"/>
    </source>
</evidence>
<dbReference type="InterPro" id="IPR008920">
    <property type="entry name" value="TF_FadR/GntR_C"/>
</dbReference>
<dbReference type="EMBL" id="CP048711">
    <property type="protein sequence ID" value="QIB65889.1"/>
    <property type="molecule type" value="Genomic_DNA"/>
</dbReference>
<dbReference type="CDD" id="cd07377">
    <property type="entry name" value="WHTH_GntR"/>
    <property type="match status" value="1"/>
</dbReference>
<dbReference type="AlphaFoldDB" id="A0A6C0U373"/>
<name>A0A6C0U373_9GAMM</name>